<proteinExistence type="predicted"/>
<dbReference type="RefSeq" id="WP_273988635.1">
    <property type="nucleotide sequence ID" value="NZ_BAABQT010000012.1"/>
</dbReference>
<feature type="transmembrane region" description="Helical" evidence="1">
    <location>
        <begin position="103"/>
        <end position="124"/>
    </location>
</feature>
<reference evidence="2 3" key="1">
    <citation type="submission" date="2022-12" db="EMBL/GenBank/DDBJ databases">
        <title>Genome Sequence of Deinococcus aquaticus Type Strain PB314.</title>
        <authorList>
            <person name="Albert C."/>
            <person name="Hill J."/>
            <person name="Boren L."/>
            <person name="Scholz-Ng S."/>
            <person name="Fatema N."/>
            <person name="Grosso R."/>
            <person name="Soboslay E."/>
            <person name="Tuohy J."/>
        </authorList>
    </citation>
    <scope>NUCLEOTIDE SEQUENCE [LARGE SCALE GENOMIC DNA]</scope>
    <source>
        <strain evidence="2 3">PB-314</strain>
    </source>
</reference>
<sequence length="162" mass="16694">MPAEPRMTPDEWKTAMQNEASSVNDRDWAVQTRLAAGRFGWRGAGVSALVFAGLGVSMVLLIQFLWQHDTPDGLWSGVMVGSGVVGALLGLRRVGPLEAGAGALAFLPGAWLAVVSLQATLGNAAPRDPGMDDQGVTVLAVIAACAAGSVRSLAALRRSAAT</sequence>
<organism evidence="2 3">
    <name type="scientific">Deinococcus aquaticus</name>
    <dbReference type="NCBI Taxonomy" id="328692"/>
    <lineage>
        <taxon>Bacteria</taxon>
        <taxon>Thermotogati</taxon>
        <taxon>Deinococcota</taxon>
        <taxon>Deinococci</taxon>
        <taxon>Deinococcales</taxon>
        <taxon>Deinococcaceae</taxon>
        <taxon>Deinococcus</taxon>
    </lineage>
</organism>
<protein>
    <submittedName>
        <fullName evidence="2">Uncharacterized protein</fullName>
    </submittedName>
</protein>
<evidence type="ECO:0000313" key="2">
    <source>
        <dbReference type="EMBL" id="WDA58529.1"/>
    </source>
</evidence>
<evidence type="ECO:0000256" key="1">
    <source>
        <dbReference type="SAM" id="Phobius"/>
    </source>
</evidence>
<gene>
    <name evidence="2" type="ORF">M8445_14465</name>
</gene>
<evidence type="ECO:0000313" key="3">
    <source>
        <dbReference type="Proteomes" id="UP001217044"/>
    </source>
</evidence>
<feature type="transmembrane region" description="Helical" evidence="1">
    <location>
        <begin position="73"/>
        <end position="91"/>
    </location>
</feature>
<keyword evidence="1" id="KW-1133">Transmembrane helix</keyword>
<accession>A0ABY7V035</accession>
<keyword evidence="1" id="KW-0812">Transmembrane</keyword>
<feature type="transmembrane region" description="Helical" evidence="1">
    <location>
        <begin position="43"/>
        <end position="67"/>
    </location>
</feature>
<dbReference type="Proteomes" id="UP001217044">
    <property type="component" value="Chromosome"/>
</dbReference>
<feature type="transmembrane region" description="Helical" evidence="1">
    <location>
        <begin position="136"/>
        <end position="156"/>
    </location>
</feature>
<keyword evidence="3" id="KW-1185">Reference proteome</keyword>
<name>A0ABY7V035_9DEIO</name>
<keyword evidence="1" id="KW-0472">Membrane</keyword>
<dbReference type="EMBL" id="CP115165">
    <property type="protein sequence ID" value="WDA58529.1"/>
    <property type="molecule type" value="Genomic_DNA"/>
</dbReference>